<evidence type="ECO:0000256" key="2">
    <source>
        <dbReference type="ARBA" id="ARBA00008854"/>
    </source>
</evidence>
<dbReference type="EMBL" id="AQPF01000058">
    <property type="protein sequence ID" value="KAF0802954.1"/>
    <property type="molecule type" value="Genomic_DNA"/>
</dbReference>
<accession>A0ABQ6Y355</accession>
<feature type="region of interest" description="Disordered" evidence="6">
    <location>
        <begin position="72"/>
        <end position="92"/>
    </location>
</feature>
<dbReference type="RefSeq" id="WP_159661637.1">
    <property type="nucleotide sequence ID" value="NZ_AQPF01000058.1"/>
</dbReference>
<comment type="subcellular location">
    <subcellularLocation>
        <location evidence="1">Membrane</location>
        <topology evidence="1">Single-pass membrane protein</topology>
    </subcellularLocation>
</comment>
<evidence type="ECO:0000256" key="7">
    <source>
        <dbReference type="SAM" id="Phobius"/>
    </source>
</evidence>
<feature type="compositionally biased region" description="Basic and acidic residues" evidence="6">
    <location>
        <begin position="72"/>
        <end position="89"/>
    </location>
</feature>
<dbReference type="Proteomes" id="UP000771797">
    <property type="component" value="Unassembled WGS sequence"/>
</dbReference>
<dbReference type="Pfam" id="PF04011">
    <property type="entry name" value="LemA"/>
    <property type="match status" value="1"/>
</dbReference>
<comment type="similarity">
    <text evidence="2">Belongs to the LemA family.</text>
</comment>
<name>A0ABQ6Y355_9GAMM</name>
<feature type="transmembrane region" description="Helical" evidence="7">
    <location>
        <begin position="6"/>
        <end position="25"/>
    </location>
</feature>
<dbReference type="InterPro" id="IPR023353">
    <property type="entry name" value="LemA-like_dom_sf"/>
</dbReference>
<proteinExistence type="inferred from homology"/>
<reference evidence="8 9" key="1">
    <citation type="submission" date="2012-09" db="EMBL/GenBank/DDBJ databases">
        <title>Genome Sequence of alkane-degrading Bacterium Alcanivorax sp. 6-D-6.</title>
        <authorList>
            <person name="Lai Q."/>
            <person name="Shao Z."/>
        </authorList>
    </citation>
    <scope>NUCLEOTIDE SEQUENCE [LARGE SCALE GENOMIC DNA]</scope>
    <source>
        <strain evidence="8 9">6-D-6</strain>
    </source>
</reference>
<evidence type="ECO:0000256" key="6">
    <source>
        <dbReference type="SAM" id="MobiDB-lite"/>
    </source>
</evidence>
<evidence type="ECO:0000256" key="1">
    <source>
        <dbReference type="ARBA" id="ARBA00004167"/>
    </source>
</evidence>
<evidence type="ECO:0000256" key="5">
    <source>
        <dbReference type="ARBA" id="ARBA00023136"/>
    </source>
</evidence>
<comment type="caution">
    <text evidence="8">The sequence shown here is derived from an EMBL/GenBank/DDBJ whole genome shotgun (WGS) entry which is preliminary data.</text>
</comment>
<evidence type="ECO:0000313" key="8">
    <source>
        <dbReference type="EMBL" id="KAF0802954.1"/>
    </source>
</evidence>
<protein>
    <submittedName>
        <fullName evidence="8">LemA family protein</fullName>
    </submittedName>
</protein>
<evidence type="ECO:0000256" key="3">
    <source>
        <dbReference type="ARBA" id="ARBA00022692"/>
    </source>
</evidence>
<dbReference type="InterPro" id="IPR007156">
    <property type="entry name" value="MamQ_LemA"/>
</dbReference>
<keyword evidence="9" id="KW-1185">Reference proteome</keyword>
<dbReference type="PANTHER" id="PTHR34478">
    <property type="entry name" value="PROTEIN LEMA"/>
    <property type="match status" value="1"/>
</dbReference>
<sequence>MGEWLFAGVIAALLLYLIAVYNRLIRLRNQYRNAFAQIDVQLQRRHDLIPNLVSATRAYLRHEQDTLTRVTEARRDAAKARNDAARHPGESGAMTRLSQAENLLSGSLAQFRAVAESHPELQADTTVSDLMEALTSTENRIGFARQAFNDAVMGYNTYREQFPNNMIGGLFGPFRAADLLSLETAAARQAVAVRF</sequence>
<evidence type="ECO:0000313" key="9">
    <source>
        <dbReference type="Proteomes" id="UP000771797"/>
    </source>
</evidence>
<dbReference type="SUPFAM" id="SSF140478">
    <property type="entry name" value="LemA-like"/>
    <property type="match status" value="1"/>
</dbReference>
<gene>
    <name evidence="8" type="ORF">A6D6_03863</name>
</gene>
<keyword evidence="4 7" id="KW-1133">Transmembrane helix</keyword>
<dbReference type="Gene3D" id="1.20.1440.20">
    <property type="entry name" value="LemA-like domain"/>
    <property type="match status" value="1"/>
</dbReference>
<evidence type="ECO:0000256" key="4">
    <source>
        <dbReference type="ARBA" id="ARBA00022989"/>
    </source>
</evidence>
<keyword evidence="5 7" id="KW-0472">Membrane</keyword>
<keyword evidence="3 7" id="KW-0812">Transmembrane</keyword>
<organism evidence="8 9">
    <name type="scientific">Alcanivorax xiamenensis</name>
    <dbReference type="NCBI Taxonomy" id="1177156"/>
    <lineage>
        <taxon>Bacteria</taxon>
        <taxon>Pseudomonadati</taxon>
        <taxon>Pseudomonadota</taxon>
        <taxon>Gammaproteobacteria</taxon>
        <taxon>Oceanospirillales</taxon>
        <taxon>Alcanivoracaceae</taxon>
        <taxon>Alcanivorax</taxon>
    </lineage>
</organism>
<dbReference type="PANTHER" id="PTHR34478:SF1">
    <property type="entry name" value="PROTEIN LEMA"/>
    <property type="match status" value="1"/>
</dbReference>